<proteinExistence type="predicted"/>
<gene>
    <name evidence="1" type="ORF">MAUB_63530</name>
</gene>
<dbReference type="Gene3D" id="3.40.30.10">
    <property type="entry name" value="Glutaredoxin"/>
    <property type="match status" value="1"/>
</dbReference>
<evidence type="ECO:0000313" key="2">
    <source>
        <dbReference type="Proteomes" id="UP000465609"/>
    </source>
</evidence>
<geneLocation type="plasmid" evidence="1 2">
    <name>pJCM15296</name>
</geneLocation>
<keyword evidence="1" id="KW-0614">Plasmid</keyword>
<dbReference type="SUPFAM" id="SSF52833">
    <property type="entry name" value="Thioredoxin-like"/>
    <property type="match status" value="1"/>
</dbReference>
<evidence type="ECO:0000313" key="1">
    <source>
        <dbReference type="EMBL" id="BBX88152.1"/>
    </source>
</evidence>
<name>A0ABM7IN71_9MYCO</name>
<accession>A0ABM7IN71</accession>
<dbReference type="PROSITE" id="PS51257">
    <property type="entry name" value="PROKAR_LIPOPROTEIN"/>
    <property type="match status" value="1"/>
</dbReference>
<reference evidence="1 2" key="1">
    <citation type="journal article" date="2019" name="Emerg. Microbes Infect.">
        <title>Comprehensive subspecies identification of 175 nontuberculous mycobacteria species based on 7547 genomic profiles.</title>
        <authorList>
            <person name="Matsumoto Y."/>
            <person name="Kinjo T."/>
            <person name="Motooka D."/>
            <person name="Nabeya D."/>
            <person name="Jung N."/>
            <person name="Uechi K."/>
            <person name="Horii T."/>
            <person name="Iida T."/>
            <person name="Fujita J."/>
            <person name="Nakamura S."/>
        </authorList>
    </citation>
    <scope>NUCLEOTIDE SEQUENCE [LARGE SCALE GENOMIC DNA]</scope>
    <source>
        <strain evidence="1 2">JCM 15296</strain>
        <plasmid evidence="1">pJCM15296</plasmid>
    </source>
</reference>
<keyword evidence="2" id="KW-1185">Reference proteome</keyword>
<organism evidence="1 2">
    <name type="scientific">Mycolicibacterium aubagnense</name>
    <dbReference type="NCBI Taxonomy" id="319707"/>
    <lineage>
        <taxon>Bacteria</taxon>
        <taxon>Bacillati</taxon>
        <taxon>Actinomycetota</taxon>
        <taxon>Actinomycetes</taxon>
        <taxon>Mycobacteriales</taxon>
        <taxon>Mycobacteriaceae</taxon>
        <taxon>Mycolicibacterium</taxon>
    </lineage>
</organism>
<dbReference type="Proteomes" id="UP000465609">
    <property type="component" value="Plasmid pJCM15296"/>
</dbReference>
<protein>
    <recommendedName>
        <fullName evidence="3">Alkyl hydroperoxide reductase</fullName>
    </recommendedName>
</protein>
<sequence>MDGKTVELPAAAPTAILFFSYGCGECVGGGKSLAAARAAVEKAGGSAKFLAVDIVPTEKPADVRHFLDQIGGTSLPAVVDTNGALTSRYQVTAPTTALVIDPSGQISYRGHAPSQDQILAALGSSAAR</sequence>
<dbReference type="EMBL" id="AP022578">
    <property type="protein sequence ID" value="BBX88152.1"/>
    <property type="molecule type" value="Genomic_DNA"/>
</dbReference>
<evidence type="ECO:0008006" key="3">
    <source>
        <dbReference type="Google" id="ProtNLM"/>
    </source>
</evidence>
<dbReference type="InterPro" id="IPR036249">
    <property type="entry name" value="Thioredoxin-like_sf"/>
</dbReference>